<accession>A0A6G7WKC1</accession>
<dbReference type="InterPro" id="IPR048477">
    <property type="entry name" value="YceM-like_C"/>
</dbReference>
<feature type="domain" description="Gfo/Idh/MocA-like oxidoreductase N-terminal" evidence="1">
    <location>
        <begin position="2"/>
        <end position="121"/>
    </location>
</feature>
<dbReference type="SUPFAM" id="SSF55347">
    <property type="entry name" value="Glyceraldehyde-3-phosphate dehydrogenase-like, C-terminal domain"/>
    <property type="match status" value="1"/>
</dbReference>
<evidence type="ECO:0000259" key="1">
    <source>
        <dbReference type="Pfam" id="PF01408"/>
    </source>
</evidence>
<dbReference type="PANTHER" id="PTHR43708">
    <property type="entry name" value="CONSERVED EXPRESSED OXIDOREDUCTASE (EUROFUNG)"/>
    <property type="match status" value="1"/>
</dbReference>
<dbReference type="AlphaFoldDB" id="A0A6G7WKC1"/>
<reference evidence="3 4" key="1">
    <citation type="journal article" date="2017" name="Int. J. Syst. Evol. Microbiol.">
        <title>Jeotgalibaca porci sp. nov. and Jeotgalibaca arthritidis sp. nov., isolated from pigs, and emended description of the genus Jeotgalibaca.</title>
        <authorList>
            <person name="Zamora L."/>
            <person name="Perez-Sancho M."/>
            <person name="Dominguez L."/>
            <person name="Fernandez-Garayzabal J.F."/>
            <person name="Vela A.I."/>
        </authorList>
    </citation>
    <scope>NUCLEOTIDE SEQUENCE [LARGE SCALE GENOMIC DNA]</scope>
    <source>
        <strain evidence="3 4">CCUG 69148</strain>
    </source>
</reference>
<dbReference type="InterPro" id="IPR051317">
    <property type="entry name" value="Gfo/Idh/MocA_oxidoreduct"/>
</dbReference>
<dbReference type="RefSeq" id="WP_166063717.1">
    <property type="nucleotide sequence ID" value="NZ_CP049889.1"/>
</dbReference>
<dbReference type="GeneID" id="94552647"/>
<evidence type="ECO:0000313" key="3">
    <source>
        <dbReference type="EMBL" id="QIK52682.1"/>
    </source>
</evidence>
<dbReference type="SUPFAM" id="SSF51735">
    <property type="entry name" value="NAD(P)-binding Rossmann-fold domains"/>
    <property type="match status" value="1"/>
</dbReference>
<dbReference type="InterPro" id="IPR000683">
    <property type="entry name" value="Gfo/Idh/MocA-like_OxRdtase_N"/>
</dbReference>
<dbReference type="PANTHER" id="PTHR43708:SF4">
    <property type="entry name" value="OXIDOREDUCTASE YCEM-RELATED"/>
    <property type="match status" value="1"/>
</dbReference>
<keyword evidence="4" id="KW-1185">Reference proteome</keyword>
<sequence>MLKIAVIGIGNIAQKAYLPVMAQMRKDIEWHLVTRNENVRQEVSQAYGFLNTHENITALKGQGIEAAFVHNATHVHYETIKFLLNNGIHVYVDKPVSEDLEETKELLALAKEKNLLLTVGFNRRFAPMVEKLKAIPDKKMIFIQKDRVNNDEEVRFAIYDLFIHILDTALFLLDDPIVSSHSHIVQDDGKLKRIWLNLETKNTSAIVSMNYEAGAKQEKIEVQSLAGIHRVTDLTELEILNRMHTTVESFGDWEGTLEKRGFAPLIAQFISGIVSGENPVSLASSEATHELCEKIIQENHAF</sequence>
<dbReference type="EMBL" id="CP049889">
    <property type="protein sequence ID" value="QIK52682.1"/>
    <property type="molecule type" value="Genomic_DNA"/>
</dbReference>
<dbReference type="Gene3D" id="3.30.360.10">
    <property type="entry name" value="Dihydrodipicolinate Reductase, domain 2"/>
    <property type="match status" value="1"/>
</dbReference>
<evidence type="ECO:0000259" key="2">
    <source>
        <dbReference type="Pfam" id="PF21378"/>
    </source>
</evidence>
<dbReference type="Pfam" id="PF01408">
    <property type="entry name" value="GFO_IDH_MocA"/>
    <property type="match status" value="1"/>
</dbReference>
<dbReference type="Proteomes" id="UP000501830">
    <property type="component" value="Chromosome"/>
</dbReference>
<dbReference type="Pfam" id="PF21378">
    <property type="entry name" value="YceM-like_C"/>
    <property type="match status" value="1"/>
</dbReference>
<evidence type="ECO:0000313" key="4">
    <source>
        <dbReference type="Proteomes" id="UP000501830"/>
    </source>
</evidence>
<dbReference type="Gene3D" id="3.40.50.720">
    <property type="entry name" value="NAD(P)-binding Rossmann-like Domain"/>
    <property type="match status" value="1"/>
</dbReference>
<organism evidence="3 4">
    <name type="scientific">Jeotgalibaca porci</name>
    <dbReference type="NCBI Taxonomy" id="1868793"/>
    <lineage>
        <taxon>Bacteria</taxon>
        <taxon>Bacillati</taxon>
        <taxon>Bacillota</taxon>
        <taxon>Bacilli</taxon>
        <taxon>Lactobacillales</taxon>
        <taxon>Carnobacteriaceae</taxon>
        <taxon>Jeotgalibaca</taxon>
    </lineage>
</organism>
<dbReference type="GO" id="GO:0000166">
    <property type="term" value="F:nucleotide binding"/>
    <property type="evidence" value="ECO:0007669"/>
    <property type="project" value="InterPro"/>
</dbReference>
<dbReference type="InterPro" id="IPR036291">
    <property type="entry name" value="NAD(P)-bd_dom_sf"/>
</dbReference>
<dbReference type="KEGG" id="jpo:G7058_05100"/>
<name>A0A6G7WKC1_9LACT</name>
<feature type="domain" description="YceM-like C-terminal" evidence="2">
    <location>
        <begin position="130"/>
        <end position="239"/>
    </location>
</feature>
<gene>
    <name evidence="3" type="ORF">G7058_05100</name>
</gene>
<protein>
    <submittedName>
        <fullName evidence="3">Gfo/Idh/MocA family oxidoreductase</fullName>
    </submittedName>
</protein>
<proteinExistence type="predicted"/>